<dbReference type="Proteomes" id="UP000078504">
    <property type="component" value="Unassembled WGS sequence"/>
</dbReference>
<keyword evidence="2" id="KW-0378">Hydrolase</keyword>
<proteinExistence type="predicted"/>
<dbReference type="PANTHER" id="PTHR43394:SF1">
    <property type="entry name" value="ATP-BINDING CASSETTE SUB-FAMILY B MEMBER 10, MITOCHONDRIAL"/>
    <property type="match status" value="1"/>
</dbReference>
<reference evidence="2 3" key="1">
    <citation type="submission" date="2016-04" db="EMBL/GenBank/DDBJ databases">
        <title>ATOL: Assembling a taxonomically balanced genome-scale reconstruction of the evolutionary history of the Enterobacteriaceae.</title>
        <authorList>
            <person name="Plunkett G.III."/>
            <person name="Neeno-Eckwall E.C."/>
            <person name="Glasner J.D."/>
            <person name="Perna N.T."/>
        </authorList>
    </citation>
    <scope>NUCLEOTIDE SEQUENCE [LARGE SCALE GENOMIC DNA]</scope>
    <source>
        <strain evidence="2 3">ATCC 51604</strain>
    </source>
</reference>
<organism evidence="2 3">
    <name type="scientific">Buttiauxella gaviniae ATCC 51604</name>
    <dbReference type="NCBI Taxonomy" id="1354253"/>
    <lineage>
        <taxon>Bacteria</taxon>
        <taxon>Pseudomonadati</taxon>
        <taxon>Pseudomonadota</taxon>
        <taxon>Gammaproteobacteria</taxon>
        <taxon>Enterobacterales</taxon>
        <taxon>Enterobacteriaceae</taxon>
        <taxon>Buttiauxella</taxon>
    </lineage>
</organism>
<dbReference type="GO" id="GO:0016887">
    <property type="term" value="F:ATP hydrolysis activity"/>
    <property type="evidence" value="ECO:0007669"/>
    <property type="project" value="InterPro"/>
</dbReference>
<gene>
    <name evidence="2" type="ORF">M977_04747</name>
</gene>
<comment type="caution">
    <text evidence="2">The sequence shown here is derived from an EMBL/GenBank/DDBJ whole genome shotgun (WGS) entry which is preliminary data.</text>
</comment>
<dbReference type="PANTHER" id="PTHR43394">
    <property type="entry name" value="ATP-DEPENDENT PERMEASE MDL1, MITOCHONDRIAL"/>
    <property type="match status" value="1"/>
</dbReference>
<dbReference type="EC" id="3.6.1.3" evidence="2"/>
<evidence type="ECO:0000313" key="2">
    <source>
        <dbReference type="EMBL" id="OAT14620.1"/>
    </source>
</evidence>
<dbReference type="EMBL" id="LXEP01000105">
    <property type="protein sequence ID" value="OAT14620.1"/>
    <property type="molecule type" value="Genomic_DNA"/>
</dbReference>
<evidence type="ECO:0000259" key="1">
    <source>
        <dbReference type="Pfam" id="PF00005"/>
    </source>
</evidence>
<dbReference type="PATRIC" id="fig|1354253.4.peg.4954"/>
<keyword evidence="2" id="KW-0067">ATP-binding</keyword>
<evidence type="ECO:0000313" key="3">
    <source>
        <dbReference type="Proteomes" id="UP000078504"/>
    </source>
</evidence>
<sequence length="140" mass="15298">MIEAARLAGAHEFICELPEGYDTIVGEHGAGLSGGQRQRIAIARALITNPRILIFDEATSALDYESEKIIQDNMRQICEGRTVLIIAHRLSAVREANRIVVMERGQIAEVGHHNELIEQPGGIYAHLYALQQGTVKGATA</sequence>
<dbReference type="GO" id="GO:0090374">
    <property type="term" value="P:oligopeptide export from mitochondrion"/>
    <property type="evidence" value="ECO:0007669"/>
    <property type="project" value="TreeGrafter"/>
</dbReference>
<dbReference type="InterPro" id="IPR039421">
    <property type="entry name" value="Type_1_exporter"/>
</dbReference>
<dbReference type="GO" id="GO:0005524">
    <property type="term" value="F:ATP binding"/>
    <property type="evidence" value="ECO:0007669"/>
    <property type="project" value="UniProtKB-KW"/>
</dbReference>
<dbReference type="InterPro" id="IPR027417">
    <property type="entry name" value="P-loop_NTPase"/>
</dbReference>
<name>A0A1B7HG75_9ENTR</name>
<accession>A0A1B7HG75</accession>
<dbReference type="Pfam" id="PF00005">
    <property type="entry name" value="ABC_tran"/>
    <property type="match status" value="1"/>
</dbReference>
<keyword evidence="2" id="KW-0547">Nucleotide-binding</keyword>
<dbReference type="SUPFAM" id="SSF52540">
    <property type="entry name" value="P-loop containing nucleoside triphosphate hydrolases"/>
    <property type="match status" value="1"/>
</dbReference>
<dbReference type="InterPro" id="IPR003439">
    <property type="entry name" value="ABC_transporter-like_ATP-bd"/>
</dbReference>
<protein>
    <submittedName>
        <fullName evidence="2">Cyclolysin secretion ATP-binding protein</fullName>
        <ecNumber evidence="2">3.6.1.3</ecNumber>
    </submittedName>
</protein>
<dbReference type="AlphaFoldDB" id="A0A1B7HG75"/>
<feature type="domain" description="ABC transporter" evidence="1">
    <location>
        <begin position="20"/>
        <end position="60"/>
    </location>
</feature>
<dbReference type="Gene3D" id="3.40.50.300">
    <property type="entry name" value="P-loop containing nucleotide triphosphate hydrolases"/>
    <property type="match status" value="1"/>
</dbReference>
<dbReference type="GO" id="GO:0015421">
    <property type="term" value="F:ABC-type oligopeptide transporter activity"/>
    <property type="evidence" value="ECO:0007669"/>
    <property type="project" value="TreeGrafter"/>
</dbReference>